<feature type="compositionally biased region" description="Low complexity" evidence="1">
    <location>
        <begin position="289"/>
        <end position="301"/>
    </location>
</feature>
<evidence type="ECO:0000313" key="2">
    <source>
        <dbReference type="EMBL" id="CAA9552243.1"/>
    </source>
</evidence>
<feature type="region of interest" description="Disordered" evidence="1">
    <location>
        <begin position="1"/>
        <end position="137"/>
    </location>
</feature>
<reference evidence="2" key="1">
    <citation type="submission" date="2020-02" db="EMBL/GenBank/DDBJ databases">
        <authorList>
            <person name="Meier V. D."/>
        </authorList>
    </citation>
    <scope>NUCLEOTIDE SEQUENCE</scope>
    <source>
        <strain evidence="2">AVDCRST_MAG19</strain>
    </source>
</reference>
<keyword evidence="2" id="KW-0067">ATP-binding</keyword>
<feature type="compositionally biased region" description="Basic and acidic residues" evidence="1">
    <location>
        <begin position="188"/>
        <end position="209"/>
    </location>
</feature>
<proteinExistence type="predicted"/>
<protein>
    <submittedName>
        <fullName evidence="2">Oligopeptide transport ATP-binding protein OppD</fullName>
    </submittedName>
</protein>
<name>A0A6J4UJC5_9BACT</name>
<feature type="compositionally biased region" description="Basic and acidic residues" evidence="1">
    <location>
        <begin position="65"/>
        <end position="80"/>
    </location>
</feature>
<accession>A0A6J4UJC5</accession>
<dbReference type="AlphaFoldDB" id="A0A6J4UJC5"/>
<feature type="compositionally biased region" description="Basic and acidic residues" evidence="1">
    <location>
        <begin position="152"/>
        <end position="178"/>
    </location>
</feature>
<feature type="non-terminal residue" evidence="2">
    <location>
        <position position="337"/>
    </location>
</feature>
<gene>
    <name evidence="2" type="ORF">AVDCRST_MAG19-916</name>
</gene>
<dbReference type="GO" id="GO:0005524">
    <property type="term" value="F:ATP binding"/>
    <property type="evidence" value="ECO:0007669"/>
    <property type="project" value="UniProtKB-KW"/>
</dbReference>
<feature type="non-terminal residue" evidence="2">
    <location>
        <position position="1"/>
    </location>
</feature>
<feature type="compositionally biased region" description="Basic residues" evidence="1">
    <location>
        <begin position="210"/>
        <end position="240"/>
    </location>
</feature>
<feature type="compositionally biased region" description="Gly residues" evidence="1">
    <location>
        <begin position="127"/>
        <end position="137"/>
    </location>
</feature>
<feature type="region of interest" description="Disordered" evidence="1">
    <location>
        <begin position="150"/>
        <end position="337"/>
    </location>
</feature>
<feature type="compositionally biased region" description="Basic and acidic residues" evidence="1">
    <location>
        <begin position="90"/>
        <end position="114"/>
    </location>
</feature>
<keyword evidence="2" id="KW-0547">Nucleotide-binding</keyword>
<feature type="compositionally biased region" description="Basic and acidic residues" evidence="1">
    <location>
        <begin position="41"/>
        <end position="54"/>
    </location>
</feature>
<dbReference type="EMBL" id="CADCWL010000038">
    <property type="protein sequence ID" value="CAA9552243.1"/>
    <property type="molecule type" value="Genomic_DNA"/>
</dbReference>
<organism evidence="2">
    <name type="scientific">uncultured Thermomicrobiales bacterium</name>
    <dbReference type="NCBI Taxonomy" id="1645740"/>
    <lineage>
        <taxon>Bacteria</taxon>
        <taxon>Pseudomonadati</taxon>
        <taxon>Thermomicrobiota</taxon>
        <taxon>Thermomicrobia</taxon>
        <taxon>Thermomicrobiales</taxon>
        <taxon>environmental samples</taxon>
    </lineage>
</organism>
<sequence length="337" mass="35632">GPARGRRSPPALCRRRPRRAGGGRGLVRDRREGGGGRGRRGVGERQEQPGERGDAAPAEGGGALRRIDPAQREGPDDPFRRGLPAGDPVAADRDGLPGGTERAEPGHQGRRPDRGAAAPGRSRREAGGAGAGGGAAGAGWALRGVLRALPARAERRPEATGGDRDSAGARSRPPDPRRANLGPRRQRPGADHEPAQGPERGPRDLDALHHPRHRPRQRSLRHHRRRLRRRARRVRPRRPRAAGAAPSLHATPARQPATAPRGGAAEGDAGRTARRDRAPPRLPLPPTVSLPLRRLRPAPARAPDRGRWARPVLAERQGGGGGAVRDAPAGTGGAGWV</sequence>
<feature type="compositionally biased region" description="Low complexity" evidence="1">
    <location>
        <begin position="241"/>
        <end position="267"/>
    </location>
</feature>
<feature type="compositionally biased region" description="Basic residues" evidence="1">
    <location>
        <begin position="1"/>
        <end position="21"/>
    </location>
</feature>
<feature type="compositionally biased region" description="Basic and acidic residues" evidence="1">
    <location>
        <begin position="268"/>
        <end position="279"/>
    </location>
</feature>
<evidence type="ECO:0000256" key="1">
    <source>
        <dbReference type="SAM" id="MobiDB-lite"/>
    </source>
</evidence>